<sequence length="859" mass="92344">MASVFTYDPDPPRVSSPWILADDADTSPASGTAVTQTGLLSEYGVTRLDAEPQTGPIEYKLHLLLRSRRSYVYMSTVDQKRDRLHAQPGDGSALYSASPASYSASPTPASSSQPRQERLQRLTTQLLWRLQQSSPYHASSSREVKIPKLPDGSADTDSPDLYGTQIPGLEESQGALYEIGVSDDGHLVGLAKDELDESIATLRVMAASLGCGVTVLRMVIVGDCEWIDIIDLNVNASHGPTQVTKRDRLWVAEALITPSTEMLHSKDAKRTNESADGTSLESSGSTTVPGHGKSTTPQLRVTLTGPIASGKSSLLGTLSTGTLDNGRGKSRLSLLKHRHEMASGMTSSIAQELIGYKERLIFSFSHRNIESWLDIHDYANDGRLVFVSDSGGHPRYRHTVFRGLMNWAPHWMVLCIAADDAEMTSRAHDVTAPAPDSGETDLVKAHLDLSLKLDVPLAIVITKLDLASKVALQKTMTKILGAIRDADRVPKLLQPDQQPRDQLSEIPQTDWDKVQSFVGNISEHGDLLKHVPIVFTSVLKGVGIGLVHALLASLPLPPAPTPHTSKDAVPQSENPRNLFHIDDTFSLPRSFDDSLANLDGVIVSGHVRIGSFTIGQTIIVGPFSSGHTLDRGSGTEYQSSPEGRGSPALRAISATDSNGNKIGGSVSPPTDSDEWQKARIVSIRNLRLPVGVLEAGQVGSIGLVFETDHSDLTVLPDTAQIRRGMVISTPTLGMPDSEMPLHASRGFTAVFEEDGAQFPPSGTLVNVLFACVRTAARILDVSVQHRGEVGETVGPLDADHRAETMKEDSVGDAVTKVTLELVHSRKWAELGSLVIIMGNGSHDGSGLQGFVGKITDVMC</sequence>
<dbReference type="Proteomes" id="UP000236546">
    <property type="component" value="Unassembled WGS sequence"/>
</dbReference>
<evidence type="ECO:0000259" key="2">
    <source>
        <dbReference type="Pfam" id="PF00009"/>
    </source>
</evidence>
<dbReference type="SUPFAM" id="SSF52540">
    <property type="entry name" value="P-loop containing nucleoside triphosphate hydrolases"/>
    <property type="match status" value="1"/>
</dbReference>
<dbReference type="GO" id="GO:0003924">
    <property type="term" value="F:GTPase activity"/>
    <property type="evidence" value="ECO:0007669"/>
    <property type="project" value="InterPro"/>
</dbReference>
<evidence type="ECO:0000256" key="1">
    <source>
        <dbReference type="SAM" id="MobiDB-lite"/>
    </source>
</evidence>
<feature type="region of interest" description="Disordered" evidence="1">
    <location>
        <begin position="138"/>
        <end position="160"/>
    </location>
</feature>
<dbReference type="Pfam" id="PF00009">
    <property type="entry name" value="GTP_EFTU"/>
    <property type="match status" value="1"/>
</dbReference>
<feature type="region of interest" description="Disordered" evidence="1">
    <location>
        <begin position="82"/>
        <end position="118"/>
    </location>
</feature>
<comment type="caution">
    <text evidence="3">The sequence shown here is derived from an EMBL/GenBank/DDBJ whole genome shotgun (WGS) entry which is preliminary data.</text>
</comment>
<reference evidence="3 4" key="1">
    <citation type="submission" date="2017-02" db="EMBL/GenBank/DDBJ databases">
        <title>Genomes of Trichoderma spp. with biocontrol activity.</title>
        <authorList>
            <person name="Gardiner D."/>
            <person name="Kazan K."/>
            <person name="Vos C."/>
            <person name="Harvey P."/>
        </authorList>
    </citation>
    <scope>NUCLEOTIDE SEQUENCE [LARGE SCALE GENOMIC DNA]</scope>
    <source>
        <strain evidence="3 4">A5MH</strain>
    </source>
</reference>
<organism evidence="3 4">
    <name type="scientific">Trichoderma gamsii</name>
    <dbReference type="NCBI Taxonomy" id="398673"/>
    <lineage>
        <taxon>Eukaryota</taxon>
        <taxon>Fungi</taxon>
        <taxon>Dikarya</taxon>
        <taxon>Ascomycota</taxon>
        <taxon>Pezizomycotina</taxon>
        <taxon>Sordariomycetes</taxon>
        <taxon>Hypocreomycetidae</taxon>
        <taxon>Hypocreales</taxon>
        <taxon>Hypocreaceae</taxon>
        <taxon>Trichoderma</taxon>
    </lineage>
</organism>
<dbReference type="EMBL" id="MTYH01000058">
    <property type="protein sequence ID" value="PNP41339.1"/>
    <property type="molecule type" value="Genomic_DNA"/>
</dbReference>
<feature type="compositionally biased region" description="Low complexity" evidence="1">
    <location>
        <begin position="92"/>
        <end position="112"/>
    </location>
</feature>
<proteinExistence type="predicted"/>
<dbReference type="PANTHER" id="PTHR43721">
    <property type="entry name" value="ELONGATION FACTOR TU-RELATED"/>
    <property type="match status" value="1"/>
</dbReference>
<dbReference type="Gene3D" id="3.40.50.300">
    <property type="entry name" value="P-loop containing nucleotide triphosphate hydrolases"/>
    <property type="match status" value="1"/>
</dbReference>
<feature type="region of interest" description="Disordered" evidence="1">
    <location>
        <begin position="262"/>
        <end position="300"/>
    </location>
</feature>
<evidence type="ECO:0000313" key="3">
    <source>
        <dbReference type="EMBL" id="PNP41339.1"/>
    </source>
</evidence>
<dbReference type="InterPro" id="IPR000795">
    <property type="entry name" value="T_Tr_GTP-bd_dom"/>
</dbReference>
<feature type="region of interest" description="Disordered" evidence="1">
    <location>
        <begin position="629"/>
        <end position="673"/>
    </location>
</feature>
<feature type="domain" description="Tr-type G" evidence="2">
    <location>
        <begin position="300"/>
        <end position="552"/>
    </location>
</feature>
<evidence type="ECO:0000313" key="4">
    <source>
        <dbReference type="Proteomes" id="UP000236546"/>
    </source>
</evidence>
<protein>
    <recommendedName>
        <fullName evidence="2">Tr-type G domain-containing protein</fullName>
    </recommendedName>
</protein>
<feature type="compositionally biased region" description="Basic and acidic residues" evidence="1">
    <location>
        <begin position="263"/>
        <end position="273"/>
    </location>
</feature>
<dbReference type="InterPro" id="IPR027417">
    <property type="entry name" value="P-loop_NTPase"/>
</dbReference>
<dbReference type="GO" id="GO:0005525">
    <property type="term" value="F:GTP binding"/>
    <property type="evidence" value="ECO:0007669"/>
    <property type="project" value="InterPro"/>
</dbReference>
<name>A0A2K0T736_9HYPO</name>
<dbReference type="GO" id="GO:0003746">
    <property type="term" value="F:translation elongation factor activity"/>
    <property type="evidence" value="ECO:0007669"/>
    <property type="project" value="TreeGrafter"/>
</dbReference>
<dbReference type="PANTHER" id="PTHR43721:SF30">
    <property type="entry name" value="TR-TYPE G DOMAIN-CONTAINING PROTEIN"/>
    <property type="match status" value="1"/>
</dbReference>
<accession>A0A2K0T736</accession>
<feature type="compositionally biased region" description="Polar residues" evidence="1">
    <location>
        <begin position="274"/>
        <end position="300"/>
    </location>
</feature>
<dbReference type="OrthoDB" id="5342685at2759"/>
<gene>
    <name evidence="3" type="ORF">TGAMA5MH_06663</name>
</gene>
<dbReference type="InterPro" id="IPR050055">
    <property type="entry name" value="EF-Tu_GTPase"/>
</dbReference>
<dbReference type="AlphaFoldDB" id="A0A2K0T736"/>